<dbReference type="AlphaFoldDB" id="A0A1H0JS75"/>
<dbReference type="STRING" id="1090615.SAMN04515671_1023"/>
<keyword evidence="2" id="KW-1185">Reference proteome</keyword>
<gene>
    <name evidence="1" type="ORF">SAMN04515671_1023</name>
</gene>
<accession>A0A1H0JS75</accession>
<name>A0A1H0JS75_9ACTN</name>
<reference evidence="1 2" key="1">
    <citation type="submission" date="2016-10" db="EMBL/GenBank/DDBJ databases">
        <authorList>
            <person name="de Groot N.N."/>
        </authorList>
    </citation>
    <scope>NUCLEOTIDE SEQUENCE [LARGE SCALE GENOMIC DNA]</scope>
    <source>
        <strain evidence="2">P4-7,KCTC 19426,CECT 7604</strain>
    </source>
</reference>
<dbReference type="Proteomes" id="UP000198741">
    <property type="component" value="Chromosome I"/>
</dbReference>
<protein>
    <recommendedName>
        <fullName evidence="3">DAGKc domain-containing protein</fullName>
    </recommendedName>
</protein>
<sequence length="226" mass="24068">MSPIHVVCCRADRATAEADPTVRKALARCQGATVSFVGRRPGKEIDDLLIDRLLVIGGDADLAAVALRLLRTERLSSVVVAFASDVPTTVTELWSLPLGAAAVELAIGGDPDLVPLVRDDVGGVVVGVGAVSPIQGTVYVDESRVLSGGAAHLLVEPDSEKGLAVTIVPRRILGFGRRPRTFRGRAVSIGTVQSQVVSDGVLFDRKMDRWTFYKHTEPVRLVRGVV</sequence>
<dbReference type="RefSeq" id="WP_157695197.1">
    <property type="nucleotide sequence ID" value="NZ_LT629710.1"/>
</dbReference>
<evidence type="ECO:0000313" key="1">
    <source>
        <dbReference type="EMBL" id="SDO46598.1"/>
    </source>
</evidence>
<proteinExistence type="predicted"/>
<evidence type="ECO:0008006" key="3">
    <source>
        <dbReference type="Google" id="ProtNLM"/>
    </source>
</evidence>
<organism evidence="1 2">
    <name type="scientific">Nakamurella panacisegetis</name>
    <dbReference type="NCBI Taxonomy" id="1090615"/>
    <lineage>
        <taxon>Bacteria</taxon>
        <taxon>Bacillati</taxon>
        <taxon>Actinomycetota</taxon>
        <taxon>Actinomycetes</taxon>
        <taxon>Nakamurellales</taxon>
        <taxon>Nakamurellaceae</taxon>
        <taxon>Nakamurella</taxon>
    </lineage>
</organism>
<evidence type="ECO:0000313" key="2">
    <source>
        <dbReference type="Proteomes" id="UP000198741"/>
    </source>
</evidence>
<dbReference type="OrthoDB" id="5189801at2"/>
<dbReference type="EMBL" id="LT629710">
    <property type="protein sequence ID" value="SDO46598.1"/>
    <property type="molecule type" value="Genomic_DNA"/>
</dbReference>